<dbReference type="AlphaFoldDB" id="A0A5C2RT07"/>
<accession>A0A5C2RT07</accession>
<evidence type="ECO:0000313" key="3">
    <source>
        <dbReference type="Proteomes" id="UP000313359"/>
    </source>
</evidence>
<reference evidence="2" key="1">
    <citation type="journal article" date="2018" name="Genome Biol. Evol.">
        <title>Genomics and development of Lentinus tigrinus, a white-rot wood-decaying mushroom with dimorphic fruiting bodies.</title>
        <authorList>
            <person name="Wu B."/>
            <person name="Xu Z."/>
            <person name="Knudson A."/>
            <person name="Carlson A."/>
            <person name="Chen N."/>
            <person name="Kovaka S."/>
            <person name="LaButti K."/>
            <person name="Lipzen A."/>
            <person name="Pennachio C."/>
            <person name="Riley R."/>
            <person name="Schakwitz W."/>
            <person name="Umezawa K."/>
            <person name="Ohm R.A."/>
            <person name="Grigoriev I.V."/>
            <person name="Nagy L.G."/>
            <person name="Gibbons J."/>
            <person name="Hibbett D."/>
        </authorList>
    </citation>
    <scope>NUCLEOTIDE SEQUENCE [LARGE SCALE GENOMIC DNA]</scope>
    <source>
        <strain evidence="2">ALCF2SS1-6</strain>
    </source>
</reference>
<evidence type="ECO:0000313" key="2">
    <source>
        <dbReference type="EMBL" id="RPD53627.1"/>
    </source>
</evidence>
<proteinExistence type="predicted"/>
<keyword evidence="1" id="KW-1133">Transmembrane helix</keyword>
<dbReference type="Proteomes" id="UP000313359">
    <property type="component" value="Unassembled WGS sequence"/>
</dbReference>
<evidence type="ECO:0008006" key="4">
    <source>
        <dbReference type="Google" id="ProtNLM"/>
    </source>
</evidence>
<keyword evidence="1" id="KW-0812">Transmembrane</keyword>
<sequence>MPLEVLVLVLPLEAIAQLLLFAWDFLLGLLRGDLQWPSWLTSAPMWTLSDRSLPAYIKLEEVASTIVNDPRLTDYALEQRARAHLRILERPELAKWNHPQWLAPIASSMKADRLVLEKLVSAVTAQRFFEAMIQTANEFNLRSGRRHACAEVCACVRLAQAAGPLHETWSDRVALELNALLFTVWFQTMWETFMNIDGGKSSCIPWSADCAVRPSRTRKRVRTILRRDHYTCFMSGTVDRQAAWFRRVSAKTVGRLYIVPIFARLVTDDPSSDQQRGCSRPALDDKDDIGPVSQYQILHFFRTFGQIAHDGAQVPELGMPQNCLLLDFAAQFAFRQLQWTLVATAIPNTYKIRSYASPDGARSYGTRHIHEYVTFTEPTGTGHGGRSKTQGTLPNPDLLRAHAIFANVVHLSGLGFMLDPERWLPGSTAFSRSAGH</sequence>
<name>A0A5C2RT07_9APHY</name>
<evidence type="ECO:0000256" key="1">
    <source>
        <dbReference type="SAM" id="Phobius"/>
    </source>
</evidence>
<gene>
    <name evidence="2" type="ORF">L227DRAFT_616830</name>
</gene>
<dbReference type="EMBL" id="ML122318">
    <property type="protein sequence ID" value="RPD53627.1"/>
    <property type="molecule type" value="Genomic_DNA"/>
</dbReference>
<feature type="transmembrane region" description="Helical" evidence="1">
    <location>
        <begin position="6"/>
        <end position="30"/>
    </location>
</feature>
<protein>
    <recommendedName>
        <fullName evidence="4">HNH nuclease domain-containing protein</fullName>
    </recommendedName>
</protein>
<keyword evidence="3" id="KW-1185">Reference proteome</keyword>
<keyword evidence="1" id="KW-0472">Membrane</keyword>
<dbReference type="STRING" id="1328759.A0A5C2RT07"/>
<organism evidence="2 3">
    <name type="scientific">Lentinus tigrinus ALCF2SS1-6</name>
    <dbReference type="NCBI Taxonomy" id="1328759"/>
    <lineage>
        <taxon>Eukaryota</taxon>
        <taxon>Fungi</taxon>
        <taxon>Dikarya</taxon>
        <taxon>Basidiomycota</taxon>
        <taxon>Agaricomycotina</taxon>
        <taxon>Agaricomycetes</taxon>
        <taxon>Polyporales</taxon>
        <taxon>Polyporaceae</taxon>
        <taxon>Lentinus</taxon>
    </lineage>
</organism>
<dbReference type="OrthoDB" id="2757744at2759"/>